<feature type="transmembrane region" description="Helical" evidence="14">
    <location>
        <begin position="467"/>
        <end position="488"/>
    </location>
</feature>
<dbReference type="VEuPathDB" id="CryptoDB:Cvel_9323"/>
<gene>
    <name evidence="16" type="ORF">Cvel_9323</name>
</gene>
<dbReference type="GO" id="GO:0008076">
    <property type="term" value="C:voltage-gated potassium channel complex"/>
    <property type="evidence" value="ECO:0007669"/>
    <property type="project" value="InterPro"/>
</dbReference>
<dbReference type="PRINTS" id="PR00169">
    <property type="entry name" value="KCHANNEL"/>
</dbReference>
<feature type="region of interest" description="Disordered" evidence="13">
    <location>
        <begin position="186"/>
        <end position="269"/>
    </location>
</feature>
<evidence type="ECO:0000256" key="2">
    <source>
        <dbReference type="ARBA" id="ARBA00022448"/>
    </source>
</evidence>
<evidence type="ECO:0000259" key="15">
    <source>
        <dbReference type="Pfam" id="PF00520"/>
    </source>
</evidence>
<keyword evidence="8 14" id="KW-1133">Transmembrane helix</keyword>
<evidence type="ECO:0000256" key="13">
    <source>
        <dbReference type="SAM" id="MobiDB-lite"/>
    </source>
</evidence>
<feature type="compositionally biased region" description="Polar residues" evidence="13">
    <location>
        <begin position="1"/>
        <end position="14"/>
    </location>
</feature>
<feature type="region of interest" description="Disordered" evidence="13">
    <location>
        <begin position="690"/>
        <end position="759"/>
    </location>
</feature>
<evidence type="ECO:0000313" key="16">
    <source>
        <dbReference type="EMBL" id="CEM49294.1"/>
    </source>
</evidence>
<keyword evidence="7" id="KW-0630">Potassium</keyword>
<feature type="region of interest" description="Disordered" evidence="13">
    <location>
        <begin position="867"/>
        <end position="901"/>
    </location>
</feature>
<feature type="compositionally biased region" description="Polar residues" evidence="13">
    <location>
        <begin position="705"/>
        <end position="716"/>
    </location>
</feature>
<feature type="region of interest" description="Disordered" evidence="13">
    <location>
        <begin position="1"/>
        <end position="82"/>
    </location>
</feature>
<keyword evidence="4 14" id="KW-0812">Transmembrane</keyword>
<evidence type="ECO:0000256" key="9">
    <source>
        <dbReference type="ARBA" id="ARBA00023065"/>
    </source>
</evidence>
<feature type="compositionally biased region" description="Pro residues" evidence="13">
    <location>
        <begin position="725"/>
        <end position="740"/>
    </location>
</feature>
<feature type="compositionally biased region" description="Basic and acidic residues" evidence="13">
    <location>
        <begin position="48"/>
        <end position="61"/>
    </location>
</feature>
<evidence type="ECO:0000256" key="14">
    <source>
        <dbReference type="SAM" id="Phobius"/>
    </source>
</evidence>
<dbReference type="Pfam" id="PF00520">
    <property type="entry name" value="Ion_trans"/>
    <property type="match status" value="1"/>
</dbReference>
<dbReference type="GO" id="GO:0001508">
    <property type="term" value="P:action potential"/>
    <property type="evidence" value="ECO:0007669"/>
    <property type="project" value="TreeGrafter"/>
</dbReference>
<evidence type="ECO:0000256" key="6">
    <source>
        <dbReference type="ARBA" id="ARBA00022882"/>
    </source>
</evidence>
<dbReference type="InterPro" id="IPR027359">
    <property type="entry name" value="Volt_channel_dom_sf"/>
</dbReference>
<dbReference type="GO" id="GO:0005249">
    <property type="term" value="F:voltage-gated potassium channel activity"/>
    <property type="evidence" value="ECO:0007669"/>
    <property type="project" value="InterPro"/>
</dbReference>
<keyword evidence="3" id="KW-0633">Potassium transport</keyword>
<dbReference type="PANTHER" id="PTHR11537">
    <property type="entry name" value="VOLTAGE-GATED POTASSIUM CHANNEL"/>
    <property type="match status" value="1"/>
</dbReference>
<evidence type="ECO:0000256" key="3">
    <source>
        <dbReference type="ARBA" id="ARBA00022538"/>
    </source>
</evidence>
<evidence type="ECO:0000256" key="1">
    <source>
        <dbReference type="ARBA" id="ARBA00004141"/>
    </source>
</evidence>
<evidence type="ECO:0000256" key="11">
    <source>
        <dbReference type="ARBA" id="ARBA00023303"/>
    </source>
</evidence>
<keyword evidence="6" id="KW-0851">Voltage-gated channel</keyword>
<keyword evidence="2" id="KW-0813">Transport</keyword>
<reference evidence="16" key="1">
    <citation type="submission" date="2014-11" db="EMBL/GenBank/DDBJ databases">
        <authorList>
            <person name="Otto D Thomas"/>
            <person name="Naeem Raeece"/>
        </authorList>
    </citation>
    <scope>NUCLEOTIDE SEQUENCE</scope>
</reference>
<keyword evidence="12" id="KW-0175">Coiled coil</keyword>
<organism evidence="16">
    <name type="scientific">Chromera velia CCMP2878</name>
    <dbReference type="NCBI Taxonomy" id="1169474"/>
    <lineage>
        <taxon>Eukaryota</taxon>
        <taxon>Sar</taxon>
        <taxon>Alveolata</taxon>
        <taxon>Colpodellida</taxon>
        <taxon>Chromeraceae</taxon>
        <taxon>Chromera</taxon>
    </lineage>
</organism>
<evidence type="ECO:0000256" key="4">
    <source>
        <dbReference type="ARBA" id="ARBA00022692"/>
    </source>
</evidence>
<name>A0A0G4HXR4_9ALVE</name>
<dbReference type="EMBL" id="CDMZ01004289">
    <property type="protein sequence ID" value="CEM49294.1"/>
    <property type="molecule type" value="Genomic_DNA"/>
</dbReference>
<proteinExistence type="predicted"/>
<feature type="transmembrane region" description="Helical" evidence="14">
    <location>
        <begin position="304"/>
        <end position="326"/>
    </location>
</feature>
<feature type="domain" description="Ion transport" evidence="15">
    <location>
        <begin position="310"/>
        <end position="454"/>
    </location>
</feature>
<keyword evidence="9" id="KW-0406">Ion transport</keyword>
<dbReference type="SUPFAM" id="SSF81324">
    <property type="entry name" value="Voltage-gated potassium channels"/>
    <property type="match status" value="1"/>
</dbReference>
<dbReference type="AlphaFoldDB" id="A0A0G4HXR4"/>
<dbReference type="Gene3D" id="1.20.120.350">
    <property type="entry name" value="Voltage-gated potassium channels. Chain C"/>
    <property type="match status" value="1"/>
</dbReference>
<dbReference type="InterPro" id="IPR028325">
    <property type="entry name" value="VG_K_chnl"/>
</dbReference>
<feature type="compositionally biased region" description="Basic and acidic residues" evidence="13">
    <location>
        <begin position="880"/>
        <end position="893"/>
    </location>
</feature>
<evidence type="ECO:0000256" key="10">
    <source>
        <dbReference type="ARBA" id="ARBA00023136"/>
    </source>
</evidence>
<feature type="compositionally biased region" description="Polar residues" evidence="13">
    <location>
        <begin position="207"/>
        <end position="221"/>
    </location>
</feature>
<sequence>MFVISSLQGQQPRVESTKRKKKVPQAPTAPHLRGANPNLHLSLPGKGRRFDREKSKGEKKGGAFRRVSSRKVQDEGMGEELDEELDLEGIPDEHAAGTPPPFWGEAPQRTTTAFPDIVTQPPALFPCKSLPALLDICPPPPEEMGKENEPLFDEEVAFPERAHSMGELRTFNIRLLPDSGMASASGWLGADGRTSKERTSPLRVTSEEQSGGDSNTKNQSAVERGQRRRSWIAITSEDGDVAVAPPQPRARRASAQSVGSGGDSKVSGSSVSLSASEEWKWERTRVYEWGYMTYMCLEQPQSSFIATVVSIGLVAVIILSIIIFVLETERSIYETFPPSAWWYTELAFTLIFTTEVVTRLLAHIIVRLPCAFFTDAMNWLDVLSILPFYVEVAFSMRSGGDSPPGLESLRAIRLVRVFRLIKLKRYSKALQLVADGLKNSAMPLQLLAFTCLLGLPSVPLTGLGKFLGTLVIFAGVAIVSVPVGMVTIKFGDTYNAANYSGDRDKSPLASSDIDLSPKIDVRRRSMLAKALADGRESISPPFTARRSSVPSLAALLPPEDLKAFPLWAVIFRLLHRQNEQKRQGVPDGKDDTEAIQPLLGRTLVQLTYLPIAPLHGGRHSIDSIFSPPRGRGSVYSSVVTVQITETERDGRAVRRALQAFDLTEGEGAGLALVREAAAAAMLTKAVKWNENHQADPSPSPPLSARQRTSRGCLSDSNSKKDLNSPPSPMPSSPPSSPGPPEKLALEPPQKPADVSSAQVKKASTLDDLAADGCFSASTLERACDEVAREAAEESLISALLSSRAFDEESELCPEEQHKMRRSISAARQQVAAQKEKKLRELQNLRRLLRQEQRLRLLLVDRMRRLTGSFSDPGDSENESGSEREKDNLERAEQLDEVVVTIPSPETAQKEVLVGPHALV</sequence>
<keyword evidence="11" id="KW-0407">Ion channel</keyword>
<feature type="compositionally biased region" description="Low complexity" evidence="13">
    <location>
        <begin position="253"/>
        <end position="269"/>
    </location>
</feature>
<evidence type="ECO:0000256" key="12">
    <source>
        <dbReference type="SAM" id="Coils"/>
    </source>
</evidence>
<keyword evidence="5" id="KW-0631">Potassium channel</keyword>
<protein>
    <recommendedName>
        <fullName evidence="15">Ion transport domain-containing protein</fullName>
    </recommendedName>
</protein>
<keyword evidence="10 14" id="KW-0472">Membrane</keyword>
<comment type="subcellular location">
    <subcellularLocation>
        <location evidence="1">Membrane</location>
        <topology evidence="1">Multi-pass membrane protein</topology>
    </subcellularLocation>
</comment>
<feature type="coiled-coil region" evidence="12">
    <location>
        <begin position="827"/>
        <end position="854"/>
    </location>
</feature>
<evidence type="ECO:0000256" key="5">
    <source>
        <dbReference type="ARBA" id="ARBA00022826"/>
    </source>
</evidence>
<dbReference type="PANTHER" id="PTHR11537:SF254">
    <property type="entry name" value="POTASSIUM VOLTAGE-GATED CHANNEL PROTEIN SHAB"/>
    <property type="match status" value="1"/>
</dbReference>
<evidence type="ECO:0000256" key="8">
    <source>
        <dbReference type="ARBA" id="ARBA00022989"/>
    </source>
</evidence>
<evidence type="ECO:0000256" key="7">
    <source>
        <dbReference type="ARBA" id="ARBA00022958"/>
    </source>
</evidence>
<dbReference type="InterPro" id="IPR005821">
    <property type="entry name" value="Ion_trans_dom"/>
</dbReference>
<accession>A0A0G4HXR4</accession>